<evidence type="ECO:0000313" key="2">
    <source>
        <dbReference type="EMBL" id="TYG93447.1"/>
    </source>
</evidence>
<proteinExistence type="predicted"/>
<keyword evidence="3" id="KW-1185">Reference proteome</keyword>
<sequence length="198" mass="23235">MDINSTPHTCMKGFGYLLVSIDSSTHCHRNLTVFHFLKLRIYIFASLSYSWKCCYRLYHYMERILVLYCNSTVKPNYRNFKNQNPKRCNVRLTSSSNPQKGLQLQHLRHNPTQPNIQQKSPQNSIPANQFSPIYSPNSNTKRAQIQHRRVNLKQTVKANKLILKTKTKKPKLNHSRPQKEKRIKEIGIKDRPDGWEGT</sequence>
<dbReference type="AlphaFoldDB" id="A0A5D2EJQ8"/>
<feature type="region of interest" description="Disordered" evidence="1">
    <location>
        <begin position="112"/>
        <end position="144"/>
    </location>
</feature>
<reference evidence="2 3" key="1">
    <citation type="submission" date="2019-06" db="EMBL/GenBank/DDBJ databases">
        <title>WGS assembly of Gossypium darwinii.</title>
        <authorList>
            <person name="Chen Z.J."/>
            <person name="Sreedasyam A."/>
            <person name="Ando A."/>
            <person name="Song Q."/>
            <person name="De L."/>
            <person name="Hulse-Kemp A."/>
            <person name="Ding M."/>
            <person name="Ye W."/>
            <person name="Kirkbride R."/>
            <person name="Jenkins J."/>
            <person name="Plott C."/>
            <person name="Lovell J."/>
            <person name="Lin Y.-M."/>
            <person name="Vaughn R."/>
            <person name="Liu B."/>
            <person name="Li W."/>
            <person name="Simpson S."/>
            <person name="Scheffler B."/>
            <person name="Saski C."/>
            <person name="Grover C."/>
            <person name="Hu G."/>
            <person name="Conover J."/>
            <person name="Carlson J."/>
            <person name="Shu S."/>
            <person name="Boston L."/>
            <person name="Williams M."/>
            <person name="Peterson D."/>
            <person name="Mcgee K."/>
            <person name="Jones D."/>
            <person name="Wendel J."/>
            <person name="Stelly D."/>
            <person name="Grimwood J."/>
            <person name="Schmutz J."/>
        </authorList>
    </citation>
    <scope>NUCLEOTIDE SEQUENCE [LARGE SCALE GENOMIC DNA]</scope>
    <source>
        <strain evidence="2">1808015.09</strain>
    </source>
</reference>
<evidence type="ECO:0000256" key="1">
    <source>
        <dbReference type="SAM" id="MobiDB-lite"/>
    </source>
</evidence>
<accession>A0A5D2EJQ8</accession>
<feature type="compositionally biased region" description="Basic residues" evidence="1">
    <location>
        <begin position="167"/>
        <end position="176"/>
    </location>
</feature>
<dbReference type="EMBL" id="CM017698">
    <property type="protein sequence ID" value="TYG93447.1"/>
    <property type="molecule type" value="Genomic_DNA"/>
</dbReference>
<feature type="region of interest" description="Disordered" evidence="1">
    <location>
        <begin position="167"/>
        <end position="198"/>
    </location>
</feature>
<feature type="compositionally biased region" description="Basic and acidic residues" evidence="1">
    <location>
        <begin position="177"/>
        <end position="198"/>
    </location>
</feature>
<gene>
    <name evidence="2" type="ORF">ES288_A11G111300v1</name>
</gene>
<feature type="compositionally biased region" description="Polar residues" evidence="1">
    <location>
        <begin position="112"/>
        <end position="143"/>
    </location>
</feature>
<protein>
    <submittedName>
        <fullName evidence="2">Uncharacterized protein</fullName>
    </submittedName>
</protein>
<organism evidence="2 3">
    <name type="scientific">Gossypium darwinii</name>
    <name type="common">Darwin's cotton</name>
    <name type="synonym">Gossypium barbadense var. darwinii</name>
    <dbReference type="NCBI Taxonomy" id="34276"/>
    <lineage>
        <taxon>Eukaryota</taxon>
        <taxon>Viridiplantae</taxon>
        <taxon>Streptophyta</taxon>
        <taxon>Embryophyta</taxon>
        <taxon>Tracheophyta</taxon>
        <taxon>Spermatophyta</taxon>
        <taxon>Magnoliopsida</taxon>
        <taxon>eudicotyledons</taxon>
        <taxon>Gunneridae</taxon>
        <taxon>Pentapetalae</taxon>
        <taxon>rosids</taxon>
        <taxon>malvids</taxon>
        <taxon>Malvales</taxon>
        <taxon>Malvaceae</taxon>
        <taxon>Malvoideae</taxon>
        <taxon>Gossypium</taxon>
    </lineage>
</organism>
<evidence type="ECO:0000313" key="3">
    <source>
        <dbReference type="Proteomes" id="UP000323506"/>
    </source>
</evidence>
<name>A0A5D2EJQ8_GOSDA</name>
<dbReference type="Proteomes" id="UP000323506">
    <property type="component" value="Chromosome A11"/>
</dbReference>